<reference evidence="4" key="1">
    <citation type="journal article" date="2024" name="IScience">
        <title>Strigolactones Initiate the Formation of Haustorium-like Structures in Castilleja.</title>
        <authorList>
            <person name="Buerger M."/>
            <person name="Peterson D."/>
            <person name="Chory J."/>
        </authorList>
    </citation>
    <scope>NUCLEOTIDE SEQUENCE [LARGE SCALE GENOMIC DNA]</scope>
</reference>
<keyword evidence="4" id="KW-1185">Reference proteome</keyword>
<gene>
    <name evidence="3" type="ORF">CASFOL_022827</name>
</gene>
<evidence type="ECO:0000256" key="1">
    <source>
        <dbReference type="SAM" id="MobiDB-lite"/>
    </source>
</evidence>
<dbReference type="PANTHER" id="PTHR36760">
    <property type="entry name" value="ACIDIC LEUCINE-RICH NUCLEAR PHOSPHOPROTEIN 32 FAMILY B PROTEIN"/>
    <property type="match status" value="1"/>
</dbReference>
<feature type="transmembrane region" description="Helical" evidence="2">
    <location>
        <begin position="50"/>
        <end position="69"/>
    </location>
</feature>
<feature type="compositionally biased region" description="Basic and acidic residues" evidence="1">
    <location>
        <begin position="272"/>
        <end position="289"/>
    </location>
</feature>
<dbReference type="EMBL" id="JAVIJP010000030">
    <property type="protein sequence ID" value="KAL3633300.1"/>
    <property type="molecule type" value="Genomic_DNA"/>
</dbReference>
<evidence type="ECO:0000256" key="2">
    <source>
        <dbReference type="SAM" id="Phobius"/>
    </source>
</evidence>
<name>A0ABD3CTH7_9LAMI</name>
<sequence>MSDELCNHPKPQFYSLIISDLILLCSIFSNPLYISYLIFFSPYILRLISFLYPLFFTTSLISLALLTGIDPDFTSPVLEKGFPDDLGIYEILFGSCCRNEENPLDKEEIPETSLDDKDSSFCKKMEEKNPSPVSELKNSCPVIEERRLENFLKILDQFEKMSTNNNTVDEKRKIGGKIDKADGVEGVRQNAAKKIEKVYSQRIVSSTNVEKERNLKLQSFRTFGHNSNNESFGSMKKEKEWKRTLACKLFEERHNVSGGEGMDSLWEAYETDSNKSKRETGEKEKRGKKTSEIEFSKELFGDEDEDEVVDGQLCCLHAIKFSAGKMNLGMRKPNLVKISKAIKGFGWLHHVSKKVHNNGDK</sequence>
<feature type="region of interest" description="Disordered" evidence="1">
    <location>
        <begin position="270"/>
        <end position="289"/>
    </location>
</feature>
<feature type="transmembrane region" description="Helical" evidence="2">
    <location>
        <begin position="12"/>
        <end position="38"/>
    </location>
</feature>
<evidence type="ECO:0000313" key="4">
    <source>
        <dbReference type="Proteomes" id="UP001632038"/>
    </source>
</evidence>
<organism evidence="3 4">
    <name type="scientific">Castilleja foliolosa</name>
    <dbReference type="NCBI Taxonomy" id="1961234"/>
    <lineage>
        <taxon>Eukaryota</taxon>
        <taxon>Viridiplantae</taxon>
        <taxon>Streptophyta</taxon>
        <taxon>Embryophyta</taxon>
        <taxon>Tracheophyta</taxon>
        <taxon>Spermatophyta</taxon>
        <taxon>Magnoliopsida</taxon>
        <taxon>eudicotyledons</taxon>
        <taxon>Gunneridae</taxon>
        <taxon>Pentapetalae</taxon>
        <taxon>asterids</taxon>
        <taxon>lamiids</taxon>
        <taxon>Lamiales</taxon>
        <taxon>Orobanchaceae</taxon>
        <taxon>Pedicularideae</taxon>
        <taxon>Castillejinae</taxon>
        <taxon>Castilleja</taxon>
    </lineage>
</organism>
<keyword evidence="2" id="KW-1133">Transmembrane helix</keyword>
<protein>
    <submittedName>
        <fullName evidence="3">Uncharacterized protein</fullName>
    </submittedName>
</protein>
<proteinExistence type="predicted"/>
<dbReference type="PANTHER" id="PTHR36760:SF1">
    <property type="entry name" value="ACIDIC LEUCINE-RICH NUCLEAR PHOSPHOPROTEIN 32 FAMILY B PROTEIN"/>
    <property type="match status" value="1"/>
</dbReference>
<comment type="caution">
    <text evidence="3">The sequence shown here is derived from an EMBL/GenBank/DDBJ whole genome shotgun (WGS) entry which is preliminary data.</text>
</comment>
<accession>A0ABD3CTH7</accession>
<dbReference type="Proteomes" id="UP001632038">
    <property type="component" value="Unassembled WGS sequence"/>
</dbReference>
<dbReference type="AlphaFoldDB" id="A0ABD3CTH7"/>
<keyword evidence="2" id="KW-0472">Membrane</keyword>
<keyword evidence="2" id="KW-0812">Transmembrane</keyword>
<evidence type="ECO:0000313" key="3">
    <source>
        <dbReference type="EMBL" id="KAL3633300.1"/>
    </source>
</evidence>